<dbReference type="RefSeq" id="WP_189200986.1">
    <property type="nucleotide sequence ID" value="NZ_BMQQ01000005.1"/>
</dbReference>
<proteinExistence type="predicted"/>
<dbReference type="AlphaFoldDB" id="A0A918LMH3"/>
<reference evidence="2" key="2">
    <citation type="submission" date="2020-09" db="EMBL/GenBank/DDBJ databases">
        <authorList>
            <person name="Sun Q."/>
            <person name="Ohkuma M."/>
        </authorList>
    </citation>
    <scope>NUCLEOTIDE SEQUENCE</scope>
    <source>
        <strain evidence="2">JCM 3172</strain>
    </source>
</reference>
<protein>
    <submittedName>
        <fullName evidence="2">Uncharacterized protein</fullName>
    </submittedName>
</protein>
<accession>A0A918LMH3</accession>
<feature type="compositionally biased region" description="Polar residues" evidence="1">
    <location>
        <begin position="202"/>
        <end position="214"/>
    </location>
</feature>
<evidence type="ECO:0000313" key="2">
    <source>
        <dbReference type="EMBL" id="GGT26215.1"/>
    </source>
</evidence>
<organism evidence="2 3">
    <name type="scientific">Streptomyces purpureus</name>
    <dbReference type="NCBI Taxonomy" id="1951"/>
    <lineage>
        <taxon>Bacteria</taxon>
        <taxon>Bacillati</taxon>
        <taxon>Actinomycetota</taxon>
        <taxon>Actinomycetes</taxon>
        <taxon>Kitasatosporales</taxon>
        <taxon>Streptomycetaceae</taxon>
        <taxon>Streptomyces</taxon>
    </lineage>
</organism>
<name>A0A918LMH3_9ACTN</name>
<keyword evidence="3" id="KW-1185">Reference proteome</keyword>
<dbReference type="EMBL" id="BMQQ01000005">
    <property type="protein sequence ID" value="GGT26215.1"/>
    <property type="molecule type" value="Genomic_DNA"/>
</dbReference>
<evidence type="ECO:0000256" key="1">
    <source>
        <dbReference type="SAM" id="MobiDB-lite"/>
    </source>
</evidence>
<evidence type="ECO:0000313" key="3">
    <source>
        <dbReference type="Proteomes" id="UP000619486"/>
    </source>
</evidence>
<sequence>MPTPPDVVITRHPTGNVTAEGGDELATTLLKRAGYVIETTPRSFWYRLPWDMGEARENQMASHAARMLSAVGYRVDLGPDLHVGPLTTPSDPQGKHVLGHQVLRLTDELNGAEAYETAADLAEHVLDPHDGVLVRLSEFFEAAAEQAKASETDAGWDLSYDFAEAAATLTALGEELHDATDQLRSLNRPAKPSWQARVANYYATTPATQRTGTPAVTPEGSAAAPPPASRPNRTR</sequence>
<comment type="caution">
    <text evidence="2">The sequence shown here is derived from an EMBL/GenBank/DDBJ whole genome shotgun (WGS) entry which is preliminary data.</text>
</comment>
<reference evidence="2" key="1">
    <citation type="journal article" date="2014" name="Int. J. Syst. Evol. Microbiol.">
        <title>Complete genome sequence of Corynebacterium casei LMG S-19264T (=DSM 44701T), isolated from a smear-ripened cheese.</title>
        <authorList>
            <consortium name="US DOE Joint Genome Institute (JGI-PGF)"/>
            <person name="Walter F."/>
            <person name="Albersmeier A."/>
            <person name="Kalinowski J."/>
            <person name="Ruckert C."/>
        </authorList>
    </citation>
    <scope>NUCLEOTIDE SEQUENCE</scope>
    <source>
        <strain evidence="2">JCM 3172</strain>
    </source>
</reference>
<gene>
    <name evidence="2" type="ORF">GCM10014713_19120</name>
</gene>
<dbReference type="Proteomes" id="UP000619486">
    <property type="component" value="Unassembled WGS sequence"/>
</dbReference>
<feature type="region of interest" description="Disordered" evidence="1">
    <location>
        <begin position="201"/>
        <end position="235"/>
    </location>
</feature>